<dbReference type="InterPro" id="IPR032466">
    <property type="entry name" value="Metal_Hydrolase"/>
</dbReference>
<dbReference type="HAMAP" id="MF_00675">
    <property type="entry name" value="UxaC"/>
    <property type="match status" value="1"/>
</dbReference>
<dbReference type="AlphaFoldDB" id="A0A9D1RTX5"/>
<protein>
    <recommendedName>
        <fullName evidence="5 7">Uronate isomerase</fullName>
        <ecNumber evidence="4 7">5.3.1.12</ecNumber>
    </recommendedName>
    <alternativeName>
        <fullName evidence="7">Glucuronate isomerase</fullName>
    </alternativeName>
    <alternativeName>
        <fullName evidence="7">Uronic isomerase</fullName>
    </alternativeName>
</protein>
<name>A0A9D1RTX5_9FIRM</name>
<reference evidence="8" key="2">
    <citation type="submission" date="2021-04" db="EMBL/GenBank/DDBJ databases">
        <authorList>
            <person name="Gilroy R."/>
        </authorList>
    </citation>
    <scope>NUCLEOTIDE SEQUENCE</scope>
    <source>
        <strain evidence="8">ChiGjej6B6-1540</strain>
    </source>
</reference>
<comment type="similarity">
    <text evidence="3 7">Belongs to the metallo-dependent hydrolases superfamily. Uronate isomerase family.</text>
</comment>
<dbReference type="SUPFAM" id="SSF51556">
    <property type="entry name" value="Metallo-dependent hydrolases"/>
    <property type="match status" value="1"/>
</dbReference>
<evidence type="ECO:0000256" key="5">
    <source>
        <dbReference type="ARBA" id="ARBA00020555"/>
    </source>
</evidence>
<dbReference type="GO" id="GO:0019698">
    <property type="term" value="P:D-galacturonate catabolic process"/>
    <property type="evidence" value="ECO:0007669"/>
    <property type="project" value="TreeGrafter"/>
</dbReference>
<dbReference type="Gene3D" id="1.10.2020.10">
    <property type="entry name" value="uronate isomerase, domain 2, chain A"/>
    <property type="match status" value="1"/>
</dbReference>
<dbReference type="NCBIfam" id="NF002794">
    <property type="entry name" value="PRK02925.1"/>
    <property type="match status" value="1"/>
</dbReference>
<evidence type="ECO:0000256" key="6">
    <source>
        <dbReference type="ARBA" id="ARBA00023235"/>
    </source>
</evidence>
<sequence>MKSFITEDFLLNTEAARRLYHEHAEKMPIFDYHCHLNPKEIFDDIRMDDIAYAWLGGDHYKWRVMRACGIPEEKITGSAPGREKFNAFAQVMPQLIGNPIYHWSHLELKNFFGVDDLLDPTTADAIWDHANAILQSPAGSSRSLIQASNVKALCTTDDPADDLQWHKALAAQRDVFPTQVLPTFRPDKALHVENAEFAGYLQKLGQVCNMTIATLDDVKNALSQRLDYFTSVGCRLADQSFGSPDFTQWDEAAAQSALTKALAGEALSDHEIAAYQAYVMDFLGGEYARRGYVMQLHLGAVRNLNTRRFQALGADVGCDSIGDGIPADSLAALLDRMAVRDALPKTILYTLNASDSDKLVAAAGCFQDESTAGKIQFGSAWWFNDHFDGMVGQIHSLANIGVLSRFVGMLTDSRSFLSYPRHEYFRRILCRVIGGWVAEGMAPADYDLLGKMVEDICYNNVARYIGIEG</sequence>
<comment type="caution">
    <text evidence="8">The sequence shown here is derived from an EMBL/GenBank/DDBJ whole genome shotgun (WGS) entry which is preliminary data.</text>
</comment>
<evidence type="ECO:0000256" key="3">
    <source>
        <dbReference type="ARBA" id="ARBA00008397"/>
    </source>
</evidence>
<gene>
    <name evidence="7 8" type="primary">uxaC</name>
    <name evidence="8" type="ORF">H9868_06330</name>
</gene>
<evidence type="ECO:0000256" key="2">
    <source>
        <dbReference type="ARBA" id="ARBA00004892"/>
    </source>
</evidence>
<proteinExistence type="inferred from homology"/>
<evidence type="ECO:0000313" key="9">
    <source>
        <dbReference type="Proteomes" id="UP000824192"/>
    </source>
</evidence>
<dbReference type="PANTHER" id="PTHR30068">
    <property type="entry name" value="URONATE ISOMERASE"/>
    <property type="match status" value="1"/>
</dbReference>
<dbReference type="EC" id="5.3.1.12" evidence="4 7"/>
<dbReference type="Pfam" id="PF02614">
    <property type="entry name" value="UxaC"/>
    <property type="match status" value="1"/>
</dbReference>
<comment type="catalytic activity">
    <reaction evidence="1 7">
        <text>D-glucuronate = D-fructuronate</text>
        <dbReference type="Rhea" id="RHEA:13049"/>
        <dbReference type="ChEBI" id="CHEBI:58720"/>
        <dbReference type="ChEBI" id="CHEBI:59863"/>
        <dbReference type="EC" id="5.3.1.12"/>
    </reaction>
</comment>
<dbReference type="InterPro" id="IPR003766">
    <property type="entry name" value="Uronate_isomerase"/>
</dbReference>
<dbReference type="GO" id="GO:0008880">
    <property type="term" value="F:glucuronate isomerase activity"/>
    <property type="evidence" value="ECO:0007669"/>
    <property type="project" value="UniProtKB-UniRule"/>
</dbReference>
<evidence type="ECO:0000256" key="7">
    <source>
        <dbReference type="HAMAP-Rule" id="MF_00675"/>
    </source>
</evidence>
<organism evidence="8 9">
    <name type="scientific">Candidatus Flavonifractor merdipullorum</name>
    <dbReference type="NCBI Taxonomy" id="2838590"/>
    <lineage>
        <taxon>Bacteria</taxon>
        <taxon>Bacillati</taxon>
        <taxon>Bacillota</taxon>
        <taxon>Clostridia</taxon>
        <taxon>Eubacteriales</taxon>
        <taxon>Oscillospiraceae</taxon>
        <taxon>Flavonifractor</taxon>
    </lineage>
</organism>
<comment type="pathway">
    <text evidence="2 7">Carbohydrate metabolism; pentose and glucuronate interconversion.</text>
</comment>
<dbReference type="GO" id="GO:0042840">
    <property type="term" value="P:D-glucuronate catabolic process"/>
    <property type="evidence" value="ECO:0007669"/>
    <property type="project" value="TreeGrafter"/>
</dbReference>
<dbReference type="EMBL" id="DXGA01000132">
    <property type="protein sequence ID" value="HIW94143.1"/>
    <property type="molecule type" value="Genomic_DNA"/>
</dbReference>
<keyword evidence="6 7" id="KW-0413">Isomerase</keyword>
<comment type="catalytic activity">
    <reaction evidence="7">
        <text>aldehydo-D-galacturonate = keto-D-tagaturonate</text>
        <dbReference type="Rhea" id="RHEA:27702"/>
        <dbReference type="ChEBI" id="CHEBI:12952"/>
        <dbReference type="ChEBI" id="CHEBI:17886"/>
    </reaction>
</comment>
<dbReference type="Gene3D" id="3.20.20.140">
    <property type="entry name" value="Metal-dependent hydrolases"/>
    <property type="match status" value="1"/>
</dbReference>
<evidence type="ECO:0000256" key="4">
    <source>
        <dbReference type="ARBA" id="ARBA00012546"/>
    </source>
</evidence>
<reference evidence="8" key="1">
    <citation type="journal article" date="2021" name="PeerJ">
        <title>Extensive microbial diversity within the chicken gut microbiome revealed by metagenomics and culture.</title>
        <authorList>
            <person name="Gilroy R."/>
            <person name="Ravi A."/>
            <person name="Getino M."/>
            <person name="Pursley I."/>
            <person name="Horton D.L."/>
            <person name="Alikhan N.F."/>
            <person name="Baker D."/>
            <person name="Gharbi K."/>
            <person name="Hall N."/>
            <person name="Watson M."/>
            <person name="Adriaenssens E.M."/>
            <person name="Foster-Nyarko E."/>
            <person name="Jarju S."/>
            <person name="Secka A."/>
            <person name="Antonio M."/>
            <person name="Oren A."/>
            <person name="Chaudhuri R.R."/>
            <person name="La Ragione R."/>
            <person name="Hildebrand F."/>
            <person name="Pallen M.J."/>
        </authorList>
    </citation>
    <scope>NUCLEOTIDE SEQUENCE</scope>
    <source>
        <strain evidence="8">ChiGjej6B6-1540</strain>
    </source>
</reference>
<evidence type="ECO:0000313" key="8">
    <source>
        <dbReference type="EMBL" id="HIW94143.1"/>
    </source>
</evidence>
<dbReference type="Proteomes" id="UP000824192">
    <property type="component" value="Unassembled WGS sequence"/>
</dbReference>
<dbReference type="PANTHER" id="PTHR30068:SF4">
    <property type="entry name" value="URONATE ISOMERASE"/>
    <property type="match status" value="1"/>
</dbReference>
<accession>A0A9D1RTX5</accession>
<evidence type="ECO:0000256" key="1">
    <source>
        <dbReference type="ARBA" id="ARBA00001165"/>
    </source>
</evidence>